<protein>
    <submittedName>
        <fullName evidence="3">Transposase</fullName>
    </submittedName>
</protein>
<name>A0A126V117_9RHOB</name>
<evidence type="ECO:0000313" key="4">
    <source>
        <dbReference type="Proteomes" id="UP000070371"/>
    </source>
</evidence>
<gene>
    <name evidence="3" type="ORF">RC74_12575</name>
</gene>
<dbReference type="OrthoDB" id="8261795at2"/>
<dbReference type="InterPro" id="IPR003346">
    <property type="entry name" value="Transposase_20"/>
</dbReference>
<dbReference type="KEGG" id="hat:RC74_12575"/>
<keyword evidence="4" id="KW-1185">Reference proteome</keyword>
<proteinExistence type="predicted"/>
<dbReference type="EMBL" id="CP014327">
    <property type="protein sequence ID" value="AML51993.1"/>
    <property type="molecule type" value="Genomic_DNA"/>
</dbReference>
<dbReference type="NCBIfam" id="NF033542">
    <property type="entry name" value="transpos_IS110"/>
    <property type="match status" value="1"/>
</dbReference>
<evidence type="ECO:0000313" key="3">
    <source>
        <dbReference type="EMBL" id="AML51993.1"/>
    </source>
</evidence>
<organism evidence="3 4">
    <name type="scientific">Falsihalocynthiibacter arcticus</name>
    <dbReference type="NCBI Taxonomy" id="1579316"/>
    <lineage>
        <taxon>Bacteria</taxon>
        <taxon>Pseudomonadati</taxon>
        <taxon>Pseudomonadota</taxon>
        <taxon>Alphaproteobacteria</taxon>
        <taxon>Rhodobacterales</taxon>
        <taxon>Roseobacteraceae</taxon>
        <taxon>Falsihalocynthiibacter</taxon>
    </lineage>
</organism>
<evidence type="ECO:0000259" key="2">
    <source>
        <dbReference type="Pfam" id="PF02371"/>
    </source>
</evidence>
<dbReference type="GO" id="GO:0006313">
    <property type="term" value="P:DNA transposition"/>
    <property type="evidence" value="ECO:0007669"/>
    <property type="project" value="InterPro"/>
</dbReference>
<dbReference type="AlphaFoldDB" id="A0A126V117"/>
<dbReference type="RefSeq" id="WP_039003938.1">
    <property type="nucleotide sequence ID" value="NZ_CP014327.1"/>
</dbReference>
<dbReference type="PANTHER" id="PTHR33055">
    <property type="entry name" value="TRANSPOSASE FOR INSERTION SEQUENCE ELEMENT IS1111A"/>
    <property type="match status" value="1"/>
</dbReference>
<feature type="domain" description="Transposase IS110-like N-terminal" evidence="1">
    <location>
        <begin position="5"/>
        <end position="146"/>
    </location>
</feature>
<dbReference type="GO" id="GO:0003677">
    <property type="term" value="F:DNA binding"/>
    <property type="evidence" value="ECO:0007669"/>
    <property type="project" value="InterPro"/>
</dbReference>
<dbReference type="InterPro" id="IPR002525">
    <property type="entry name" value="Transp_IS110-like_N"/>
</dbReference>
<dbReference type="PANTHER" id="PTHR33055:SF3">
    <property type="entry name" value="PUTATIVE TRANSPOSASE FOR IS117-RELATED"/>
    <property type="match status" value="1"/>
</dbReference>
<dbReference type="STRING" id="1579316.RC74_12575"/>
<feature type="domain" description="Transposase IS116/IS110/IS902 C-terminal" evidence="2">
    <location>
        <begin position="208"/>
        <end position="289"/>
    </location>
</feature>
<evidence type="ECO:0000259" key="1">
    <source>
        <dbReference type="Pfam" id="PF01548"/>
    </source>
</evidence>
<dbReference type="Pfam" id="PF02371">
    <property type="entry name" value="Transposase_20"/>
    <property type="match status" value="1"/>
</dbReference>
<dbReference type="Proteomes" id="UP000070371">
    <property type="component" value="Chromosome"/>
</dbReference>
<dbReference type="InterPro" id="IPR047650">
    <property type="entry name" value="Transpos_IS110"/>
</dbReference>
<dbReference type="Pfam" id="PF01548">
    <property type="entry name" value="DEDD_Tnp_IS110"/>
    <property type="match status" value="1"/>
</dbReference>
<reference evidence="3 4" key="1">
    <citation type="submission" date="2016-02" db="EMBL/GenBank/DDBJ databases">
        <title>Complete genome sequence of Halocynthiibacter arcticus PAMC 20958t from arctic marine sediment.</title>
        <authorList>
            <person name="Lee Y.M."/>
            <person name="Baek K."/>
            <person name="Lee H.K."/>
            <person name="Shin S.C."/>
        </authorList>
    </citation>
    <scope>NUCLEOTIDE SEQUENCE [LARGE SCALE GENOMIC DNA]</scope>
    <source>
        <strain evidence="3">PAMC 20958</strain>
    </source>
</reference>
<dbReference type="GO" id="GO:0004803">
    <property type="term" value="F:transposase activity"/>
    <property type="evidence" value="ECO:0007669"/>
    <property type="project" value="InterPro"/>
</dbReference>
<accession>A0A126V117</accession>
<sequence length="339" mass="37602">MNDYIGLDISMKETAISIRREGERVWRGKCSSDPVRIAQIVRKRAAGVVRVVFETGPLSVWFYHALKEEGLPAICIDARHAKAALDMAANKTDANDADGLAQIGFYREVRVKGFDSLLARSLVAARTKLVRITVELSIQIRGLMKTFGLIVPSGKGHNFEANVRRLLMDQIELSNILLPILDAWRDMRMRAADLTKLLLVAARKSHTCRLLMTIPGVGAITATSFATAIEDPGNFKNSRAVGAWLGLTSRRYQSGEVDYSGRISRRGYRHLRGLLYEAALVILTRSKAQSDLRTWALKLKERVGTKRAAVALARKLAVTMHAMLKTNSVFNPIAHPISL</sequence>